<protein>
    <submittedName>
        <fullName evidence="1">Uncharacterized protein</fullName>
    </submittedName>
</protein>
<accession>A0ABQ9WNV2</accession>
<comment type="caution">
    <text evidence="1">The sequence shown here is derived from an EMBL/GenBank/DDBJ whole genome shotgun (WGS) entry which is preliminary data.</text>
</comment>
<evidence type="ECO:0000313" key="2">
    <source>
        <dbReference type="Proteomes" id="UP001281761"/>
    </source>
</evidence>
<dbReference type="Proteomes" id="UP001281761">
    <property type="component" value="Unassembled WGS sequence"/>
</dbReference>
<name>A0ABQ9WNV2_9EUKA</name>
<gene>
    <name evidence="1" type="ORF">BLNAU_24664</name>
</gene>
<organism evidence="1 2">
    <name type="scientific">Blattamonas nauphoetae</name>
    <dbReference type="NCBI Taxonomy" id="2049346"/>
    <lineage>
        <taxon>Eukaryota</taxon>
        <taxon>Metamonada</taxon>
        <taxon>Preaxostyla</taxon>
        <taxon>Oxymonadida</taxon>
        <taxon>Blattamonas</taxon>
    </lineage>
</organism>
<reference evidence="1 2" key="1">
    <citation type="journal article" date="2022" name="bioRxiv">
        <title>Genomics of Preaxostyla Flagellates Illuminates Evolutionary Transitions and the Path Towards Mitochondrial Loss.</title>
        <authorList>
            <person name="Novak L.V.F."/>
            <person name="Treitli S.C."/>
            <person name="Pyrih J."/>
            <person name="Halakuc P."/>
            <person name="Pipaliya S.V."/>
            <person name="Vacek V."/>
            <person name="Brzon O."/>
            <person name="Soukal P."/>
            <person name="Eme L."/>
            <person name="Dacks J.B."/>
            <person name="Karnkowska A."/>
            <person name="Elias M."/>
            <person name="Hampl V."/>
        </authorList>
    </citation>
    <scope>NUCLEOTIDE SEQUENCE [LARGE SCALE GENOMIC DNA]</scope>
    <source>
        <strain evidence="1">NAU3</strain>
        <tissue evidence="1">Gut</tissue>
    </source>
</reference>
<dbReference type="EMBL" id="JARBJD010000675">
    <property type="protein sequence ID" value="KAK2940422.1"/>
    <property type="molecule type" value="Genomic_DNA"/>
</dbReference>
<evidence type="ECO:0000313" key="1">
    <source>
        <dbReference type="EMBL" id="KAK2940422.1"/>
    </source>
</evidence>
<sequence>MSTQEARLFVDDEEQPGIFTDIPSPLCLGITTGFLEANRSVEVLWLKRLRGNDELERAVVDEMRILKSENVQFKQQLADLPIWLGTESLQTLDLAVHTLTPTTLTQIIKLETSCWRTIFTRPINEGEWELKIRGLDTLWDLSLFFSLLRGRLYLIKHSVYISSSFDQTFTMSLNKASFKKNYLKAQKLIQQATIGYPYFFNQWTIFSIEKELDDMVEAERMKMNDDPMQGLGMNDGDKGGGTAGAQAKLETTKMILLAVLNLLDQPSSSVDRLHRLALLAARKAKETFEYIKKQLLISPNTEALWKMMRTVVIDLLNDDTVKDGLDSIITILEKKATTKKANEHQSPTKQSQILKQTSQMSAVVLTYDLFEHLAAPTLSVVSERQKRVQEGRGLHCGVPQSVACVALLVDNRVPWAVGHDRRLNIHNLRIVVAAGESDCLHRRRRTRIAVAEDCVSGHGVPSYLGCGAKCIDSAGCVPDAAAGVQQLVHTLLESRLEGHVTLDDRHRRAARDDQISSEVFGDAEPDRSHGDARLLPVKRERRRGDEFGECCGRAQRSPEKSENEQLTWLVSNTEQLITLPAAELTPNRHAT</sequence>
<keyword evidence="2" id="KW-1185">Reference proteome</keyword>
<proteinExistence type="predicted"/>